<dbReference type="Pfam" id="PF09331">
    <property type="entry name" value="DUF1985"/>
    <property type="match status" value="1"/>
</dbReference>
<comment type="caution">
    <text evidence="2">The sequence shown here is derived from an EMBL/GenBank/DDBJ whole genome shotgun (WGS) entry which is preliminary data.</text>
</comment>
<protein>
    <recommendedName>
        <fullName evidence="1">DUF1985 domain-containing protein</fullName>
    </recommendedName>
</protein>
<dbReference type="PANTHER" id="PTHR48449">
    <property type="entry name" value="DUF1985 DOMAIN-CONTAINING PROTEIN"/>
    <property type="match status" value="1"/>
</dbReference>
<dbReference type="AlphaFoldDB" id="A0A9R1XFI2"/>
<proteinExistence type="predicted"/>
<accession>A0A9R1XFI2</accession>
<evidence type="ECO:0000313" key="2">
    <source>
        <dbReference type="EMBL" id="KAJ0211011.1"/>
    </source>
</evidence>
<evidence type="ECO:0000259" key="1">
    <source>
        <dbReference type="Pfam" id="PF09331"/>
    </source>
</evidence>
<keyword evidence="3" id="KW-1185">Reference proteome</keyword>
<sequence length="179" mass="20703">MQHDYNNFTVKIVSDVIYLEILYLVSCWTSLVYKGTDCCSTIRSDAVLSPGGIKQLYFRMSDTKIVYGPKAFCLITGLNFREYPKNIEKIVSSKKRCLLRERLFPNHTNSSEKIGDLKSFILNQSFLEVGDADAVRVCLIYILCESFLGKEINDRVPQDWYFFVENLDVWNSFAWGAYL</sequence>
<gene>
    <name evidence="2" type="ORF">LSAT_V11C400214090</name>
</gene>
<evidence type="ECO:0000313" key="3">
    <source>
        <dbReference type="Proteomes" id="UP000235145"/>
    </source>
</evidence>
<feature type="domain" description="DUF1985" evidence="1">
    <location>
        <begin position="54"/>
        <end position="177"/>
    </location>
</feature>
<dbReference type="Proteomes" id="UP000235145">
    <property type="component" value="Unassembled WGS sequence"/>
</dbReference>
<reference evidence="2 3" key="1">
    <citation type="journal article" date="2017" name="Nat. Commun.">
        <title>Genome assembly with in vitro proximity ligation data and whole-genome triplication in lettuce.</title>
        <authorList>
            <person name="Reyes-Chin-Wo S."/>
            <person name="Wang Z."/>
            <person name="Yang X."/>
            <person name="Kozik A."/>
            <person name="Arikit S."/>
            <person name="Song C."/>
            <person name="Xia L."/>
            <person name="Froenicke L."/>
            <person name="Lavelle D.O."/>
            <person name="Truco M.J."/>
            <person name="Xia R."/>
            <person name="Zhu S."/>
            <person name="Xu C."/>
            <person name="Xu H."/>
            <person name="Xu X."/>
            <person name="Cox K."/>
            <person name="Korf I."/>
            <person name="Meyers B.C."/>
            <person name="Michelmore R.W."/>
        </authorList>
    </citation>
    <scope>NUCLEOTIDE SEQUENCE [LARGE SCALE GENOMIC DNA]</scope>
    <source>
        <strain evidence="3">cv. Salinas</strain>
        <tissue evidence="2">Seedlings</tissue>
    </source>
</reference>
<dbReference type="InterPro" id="IPR015410">
    <property type="entry name" value="DUF1985"/>
</dbReference>
<organism evidence="2 3">
    <name type="scientific">Lactuca sativa</name>
    <name type="common">Garden lettuce</name>
    <dbReference type="NCBI Taxonomy" id="4236"/>
    <lineage>
        <taxon>Eukaryota</taxon>
        <taxon>Viridiplantae</taxon>
        <taxon>Streptophyta</taxon>
        <taxon>Embryophyta</taxon>
        <taxon>Tracheophyta</taxon>
        <taxon>Spermatophyta</taxon>
        <taxon>Magnoliopsida</taxon>
        <taxon>eudicotyledons</taxon>
        <taxon>Gunneridae</taxon>
        <taxon>Pentapetalae</taxon>
        <taxon>asterids</taxon>
        <taxon>campanulids</taxon>
        <taxon>Asterales</taxon>
        <taxon>Asteraceae</taxon>
        <taxon>Cichorioideae</taxon>
        <taxon>Cichorieae</taxon>
        <taxon>Lactucinae</taxon>
        <taxon>Lactuca</taxon>
    </lineage>
</organism>
<name>A0A9R1XFI2_LACSA</name>
<dbReference type="PANTHER" id="PTHR48449:SF1">
    <property type="entry name" value="DUF1985 DOMAIN-CONTAINING PROTEIN"/>
    <property type="match status" value="1"/>
</dbReference>
<dbReference type="EMBL" id="NBSK02000004">
    <property type="protein sequence ID" value="KAJ0211011.1"/>
    <property type="molecule type" value="Genomic_DNA"/>
</dbReference>